<proteinExistence type="predicted"/>
<dbReference type="EMBL" id="DS231716">
    <property type="protein sequence ID" value="KNB15616.1"/>
    <property type="molecule type" value="Genomic_DNA"/>
</dbReference>
<accession>A0A0J9VXX6</accession>
<name>A0A0J9VXX6_FUSO4</name>
<gene>
    <name evidence="1" type="ORF">FOXG_21406</name>
</gene>
<evidence type="ECO:0000313" key="1">
    <source>
        <dbReference type="EMBL" id="KNB15616.1"/>
    </source>
</evidence>
<dbReference type="Proteomes" id="UP000009097">
    <property type="component" value="Unassembled WGS sequence"/>
</dbReference>
<dbReference type="GeneID" id="28962112"/>
<dbReference type="AlphaFoldDB" id="A0A0J9VXX6"/>
<reference evidence="1" key="2">
    <citation type="journal article" date="2010" name="Nature">
        <title>Comparative genomics reveals mobile pathogenicity chromosomes in Fusarium.</title>
        <authorList>
            <person name="Ma L.J."/>
            <person name="van der Does H.C."/>
            <person name="Borkovich K.A."/>
            <person name="Coleman J.J."/>
            <person name="Daboussi M.J."/>
            <person name="Di Pietro A."/>
            <person name="Dufresne M."/>
            <person name="Freitag M."/>
            <person name="Grabherr M."/>
            <person name="Henrissat B."/>
            <person name="Houterman P.M."/>
            <person name="Kang S."/>
            <person name="Shim W.B."/>
            <person name="Woloshuk C."/>
            <person name="Xie X."/>
            <person name="Xu J.R."/>
            <person name="Antoniw J."/>
            <person name="Baker S.E."/>
            <person name="Bluhm B.H."/>
            <person name="Breakspear A."/>
            <person name="Brown D.W."/>
            <person name="Butchko R.A."/>
            <person name="Chapman S."/>
            <person name="Coulson R."/>
            <person name="Coutinho P.M."/>
            <person name="Danchin E.G."/>
            <person name="Diener A."/>
            <person name="Gale L.R."/>
            <person name="Gardiner D.M."/>
            <person name="Goff S."/>
            <person name="Hammond-Kosack K.E."/>
            <person name="Hilburn K."/>
            <person name="Hua-Van A."/>
            <person name="Jonkers W."/>
            <person name="Kazan K."/>
            <person name="Kodira C.D."/>
            <person name="Koehrsen M."/>
            <person name="Kumar L."/>
            <person name="Lee Y.H."/>
            <person name="Li L."/>
            <person name="Manners J.M."/>
            <person name="Miranda-Saavedra D."/>
            <person name="Mukherjee M."/>
            <person name="Park G."/>
            <person name="Park J."/>
            <person name="Park S.Y."/>
            <person name="Proctor R.H."/>
            <person name="Regev A."/>
            <person name="Ruiz-Roldan M.C."/>
            <person name="Sain D."/>
            <person name="Sakthikumar S."/>
            <person name="Sykes S."/>
            <person name="Schwartz D.C."/>
            <person name="Turgeon B.G."/>
            <person name="Wapinski I."/>
            <person name="Yoder O."/>
            <person name="Young S."/>
            <person name="Zeng Q."/>
            <person name="Zhou S."/>
            <person name="Galagan J."/>
            <person name="Cuomo C.A."/>
            <person name="Kistler H.C."/>
            <person name="Rep M."/>
        </authorList>
    </citation>
    <scope>NUCLEOTIDE SEQUENCE [LARGE SCALE GENOMIC DNA]</scope>
    <source>
        <strain evidence="1">4287</strain>
    </source>
</reference>
<sequence>MHSRGVTQESSGGYGDLDAAATVDSYKDAPGNQPIGALHVL</sequence>
<dbReference type="VEuPathDB" id="FungiDB:FOXG_21406"/>
<evidence type="ECO:0000313" key="2">
    <source>
        <dbReference type="Proteomes" id="UP000009097"/>
    </source>
</evidence>
<protein>
    <submittedName>
        <fullName evidence="1">Uncharacterized protein</fullName>
    </submittedName>
</protein>
<dbReference type="RefSeq" id="XP_018253661.1">
    <property type="nucleotide sequence ID" value="XM_018401741.1"/>
</dbReference>
<organism evidence="1 2">
    <name type="scientific">Fusarium oxysporum f. sp. lycopersici (strain 4287 / CBS 123668 / FGSC 9935 / NRRL 34936)</name>
    <name type="common">Fusarium vascular wilt of tomato</name>
    <dbReference type="NCBI Taxonomy" id="426428"/>
    <lineage>
        <taxon>Eukaryota</taxon>
        <taxon>Fungi</taxon>
        <taxon>Dikarya</taxon>
        <taxon>Ascomycota</taxon>
        <taxon>Pezizomycotina</taxon>
        <taxon>Sordariomycetes</taxon>
        <taxon>Hypocreomycetidae</taxon>
        <taxon>Hypocreales</taxon>
        <taxon>Nectriaceae</taxon>
        <taxon>Fusarium</taxon>
        <taxon>Fusarium oxysporum species complex</taxon>
    </lineage>
</organism>
<reference evidence="1" key="1">
    <citation type="submission" date="2007-04" db="EMBL/GenBank/DDBJ databases">
        <authorList>
            <consortium name="The Broad Institute Genome Sequencing Platform"/>
            <person name="Birren B."/>
            <person name="Lander E."/>
            <person name="Galagan J."/>
            <person name="Nusbaum C."/>
            <person name="Devon K."/>
            <person name="Ma L.-J."/>
            <person name="Jaffe D."/>
            <person name="Butler J."/>
            <person name="Alvarez P."/>
            <person name="Gnerre S."/>
            <person name="Grabherr M."/>
            <person name="Kleber M."/>
            <person name="Mauceli E."/>
            <person name="Brockman W."/>
            <person name="MacCallum I.A."/>
            <person name="Young S."/>
            <person name="LaButti K."/>
            <person name="DeCaprio D."/>
            <person name="Crawford M."/>
            <person name="Koehrsen M."/>
            <person name="Engels R."/>
            <person name="Montgomery P."/>
            <person name="Pearson M."/>
            <person name="Howarth C."/>
            <person name="Larson L."/>
            <person name="White J."/>
            <person name="O'Leary S."/>
            <person name="Kodira C."/>
            <person name="Zeng Q."/>
            <person name="Yandava C."/>
            <person name="Alvarado L."/>
            <person name="Kistler C."/>
            <person name="Shim W.-B."/>
            <person name="Kang S."/>
            <person name="Woloshuk C."/>
        </authorList>
    </citation>
    <scope>NUCLEOTIDE SEQUENCE</scope>
    <source>
        <strain evidence="1">4287</strain>
    </source>
</reference>
<dbReference type="KEGG" id="fox:FOXG_21406"/>